<dbReference type="InterPro" id="IPR050189">
    <property type="entry name" value="MFS_Efflux_Transporters"/>
</dbReference>
<evidence type="ECO:0000256" key="5">
    <source>
        <dbReference type="ARBA" id="ARBA00022989"/>
    </source>
</evidence>
<evidence type="ECO:0000259" key="8">
    <source>
        <dbReference type="PROSITE" id="PS50850"/>
    </source>
</evidence>
<dbReference type="PROSITE" id="PS00216">
    <property type="entry name" value="SUGAR_TRANSPORT_1"/>
    <property type="match status" value="1"/>
</dbReference>
<dbReference type="Pfam" id="PF07690">
    <property type="entry name" value="MFS_1"/>
    <property type="match status" value="1"/>
</dbReference>
<evidence type="ECO:0000313" key="10">
    <source>
        <dbReference type="Proteomes" id="UP000503399"/>
    </source>
</evidence>
<protein>
    <submittedName>
        <fullName evidence="9">MFS domain-containing protein</fullName>
    </submittedName>
</protein>
<dbReference type="InterPro" id="IPR036259">
    <property type="entry name" value="MFS_trans_sf"/>
</dbReference>
<feature type="transmembrane region" description="Helical" evidence="7">
    <location>
        <begin position="367"/>
        <end position="385"/>
    </location>
</feature>
<name>A0A6F8ZE11_9FIRM</name>
<dbReference type="PANTHER" id="PTHR43124:SF3">
    <property type="entry name" value="CHLORAMPHENICOL EFFLUX PUMP RV0191"/>
    <property type="match status" value="1"/>
</dbReference>
<evidence type="ECO:0000313" key="9">
    <source>
        <dbReference type="EMBL" id="CAB1127900.1"/>
    </source>
</evidence>
<keyword evidence="10" id="KW-1185">Reference proteome</keyword>
<accession>A0A6F8ZE11</accession>
<evidence type="ECO:0000256" key="6">
    <source>
        <dbReference type="ARBA" id="ARBA00023136"/>
    </source>
</evidence>
<dbReference type="GO" id="GO:0022857">
    <property type="term" value="F:transmembrane transporter activity"/>
    <property type="evidence" value="ECO:0007669"/>
    <property type="project" value="InterPro"/>
</dbReference>
<keyword evidence="3" id="KW-1003">Cell membrane</keyword>
<dbReference type="Proteomes" id="UP000503399">
    <property type="component" value="Chromosome"/>
</dbReference>
<keyword evidence="5 7" id="KW-1133">Transmembrane helix</keyword>
<organism evidence="9 10">
    <name type="scientific">Candidatus Hydrogenisulfobacillus filiaventi</name>
    <dbReference type="NCBI Taxonomy" id="2707344"/>
    <lineage>
        <taxon>Bacteria</taxon>
        <taxon>Bacillati</taxon>
        <taxon>Bacillota</taxon>
        <taxon>Clostridia</taxon>
        <taxon>Eubacteriales</taxon>
        <taxon>Clostridiales Family XVII. Incertae Sedis</taxon>
        <taxon>Candidatus Hydrogenisulfobacillus</taxon>
    </lineage>
</organism>
<keyword evidence="6 7" id="KW-0472">Membrane</keyword>
<dbReference type="InterPro" id="IPR011701">
    <property type="entry name" value="MFS"/>
</dbReference>
<dbReference type="PANTHER" id="PTHR43124">
    <property type="entry name" value="PURINE EFFLUX PUMP PBUE"/>
    <property type="match status" value="1"/>
</dbReference>
<evidence type="ECO:0000256" key="4">
    <source>
        <dbReference type="ARBA" id="ARBA00022692"/>
    </source>
</evidence>
<feature type="transmembrane region" description="Helical" evidence="7">
    <location>
        <begin position="140"/>
        <end position="168"/>
    </location>
</feature>
<feature type="transmembrane region" description="Helical" evidence="7">
    <location>
        <begin position="343"/>
        <end position="361"/>
    </location>
</feature>
<gene>
    <name evidence="9" type="ORF">R50_0394</name>
</gene>
<feature type="transmembrane region" description="Helical" evidence="7">
    <location>
        <begin position="108"/>
        <end position="128"/>
    </location>
</feature>
<feature type="transmembrane region" description="Helical" evidence="7">
    <location>
        <begin position="246"/>
        <end position="266"/>
    </location>
</feature>
<comment type="subcellular location">
    <subcellularLocation>
        <location evidence="1">Cell membrane</location>
        <topology evidence="1">Multi-pass membrane protein</topology>
    </subcellularLocation>
</comment>
<dbReference type="InterPro" id="IPR005829">
    <property type="entry name" value="Sugar_transporter_CS"/>
</dbReference>
<proteinExistence type="predicted"/>
<feature type="transmembrane region" description="Helical" evidence="7">
    <location>
        <begin position="174"/>
        <end position="192"/>
    </location>
</feature>
<feature type="transmembrane region" description="Helical" evidence="7">
    <location>
        <begin position="49"/>
        <end position="72"/>
    </location>
</feature>
<feature type="transmembrane region" description="Helical" evidence="7">
    <location>
        <begin position="303"/>
        <end position="322"/>
    </location>
</feature>
<sequence length="399" mass="39315">MAAPAAGRTTAATLPWGRALLLTGVLLVVGSDLYLVAPLLPLIRRALGVGLPAAGLLVSGFAAAYTLASPALGRVSDRFGRRRTLLGGLGLFVLAEWASALAPDYPALLAARVAAGVAAAAVTPAVYAQLGDEFPYGRRGLAMGLASAGFALATVAGVPLGLLLAGVAGWRGTLAVLAAAAMAAAVGLALRLPPAGPGPDPAGALPPLPWARVWRVQAASLAAFAALGLVYTYLPAALGRAGMGRGAIAGVLAVYGLLGLGGNLGWGVAGDRLGKRRATLVAMGAQGATLPLLAWAAAGNRTAWWLAAAWGFGAAGAYIAQLKALASAVPAAARGRSLAWNNAALYAGLSLGSAAGGVLVARWGYPAAAWAALPLLAAGWGLLAAGPQTAGGGPPARPR</sequence>
<evidence type="ECO:0000256" key="3">
    <source>
        <dbReference type="ARBA" id="ARBA00022475"/>
    </source>
</evidence>
<dbReference type="PROSITE" id="PS50850">
    <property type="entry name" value="MFS"/>
    <property type="match status" value="1"/>
</dbReference>
<dbReference type="EMBL" id="LR778114">
    <property type="protein sequence ID" value="CAB1127900.1"/>
    <property type="molecule type" value="Genomic_DNA"/>
</dbReference>
<keyword evidence="4 7" id="KW-0812">Transmembrane</keyword>
<feature type="domain" description="Major facilitator superfamily (MFS) profile" evidence="8">
    <location>
        <begin position="18"/>
        <end position="389"/>
    </location>
</feature>
<dbReference type="AlphaFoldDB" id="A0A6F8ZE11"/>
<dbReference type="Gene3D" id="1.20.1250.20">
    <property type="entry name" value="MFS general substrate transporter like domains"/>
    <property type="match status" value="2"/>
</dbReference>
<feature type="transmembrane region" description="Helical" evidence="7">
    <location>
        <begin position="213"/>
        <end position="234"/>
    </location>
</feature>
<keyword evidence="2" id="KW-0813">Transport</keyword>
<dbReference type="SUPFAM" id="SSF103473">
    <property type="entry name" value="MFS general substrate transporter"/>
    <property type="match status" value="1"/>
</dbReference>
<evidence type="ECO:0000256" key="1">
    <source>
        <dbReference type="ARBA" id="ARBA00004651"/>
    </source>
</evidence>
<evidence type="ECO:0000256" key="2">
    <source>
        <dbReference type="ARBA" id="ARBA00022448"/>
    </source>
</evidence>
<dbReference type="KEGG" id="hfv:R50_0394"/>
<feature type="transmembrane region" description="Helical" evidence="7">
    <location>
        <begin position="278"/>
        <end position="297"/>
    </location>
</feature>
<evidence type="ECO:0000256" key="7">
    <source>
        <dbReference type="SAM" id="Phobius"/>
    </source>
</evidence>
<dbReference type="GO" id="GO:0005886">
    <property type="term" value="C:plasma membrane"/>
    <property type="evidence" value="ECO:0007669"/>
    <property type="project" value="UniProtKB-SubCell"/>
</dbReference>
<feature type="transmembrane region" description="Helical" evidence="7">
    <location>
        <begin position="84"/>
        <end position="102"/>
    </location>
</feature>
<feature type="transmembrane region" description="Helical" evidence="7">
    <location>
        <begin position="20"/>
        <end position="43"/>
    </location>
</feature>
<dbReference type="InterPro" id="IPR020846">
    <property type="entry name" value="MFS_dom"/>
</dbReference>
<reference evidence="9 10" key="1">
    <citation type="submission" date="2020-02" db="EMBL/GenBank/DDBJ databases">
        <authorList>
            <person name="Hogendoorn C."/>
        </authorList>
    </citation>
    <scope>NUCLEOTIDE SEQUENCE [LARGE SCALE GENOMIC DNA]</scope>
    <source>
        <strain evidence="9">R501</strain>
    </source>
</reference>